<dbReference type="PANTHER" id="PTHR34057">
    <property type="entry name" value="ELONGATION FACTOR"/>
    <property type="match status" value="1"/>
</dbReference>
<feature type="compositionally biased region" description="Basic and acidic residues" evidence="2">
    <location>
        <begin position="381"/>
        <end position="396"/>
    </location>
</feature>
<feature type="compositionally biased region" description="Basic and acidic residues" evidence="2">
    <location>
        <begin position="247"/>
        <end position="262"/>
    </location>
</feature>
<feature type="region of interest" description="Disordered" evidence="2">
    <location>
        <begin position="381"/>
        <end position="472"/>
    </location>
</feature>
<proteinExistence type="predicted"/>
<evidence type="ECO:0000256" key="1">
    <source>
        <dbReference type="SAM" id="Coils"/>
    </source>
</evidence>
<reference evidence="3 4" key="1">
    <citation type="submission" date="2022-03" db="EMBL/GenBank/DDBJ databases">
        <authorList>
            <person name="Macdonald S."/>
            <person name="Ahmed S."/>
            <person name="Newling K."/>
        </authorList>
    </citation>
    <scope>NUCLEOTIDE SEQUENCE [LARGE SCALE GENOMIC DNA]</scope>
</reference>
<dbReference type="Proteomes" id="UP001642260">
    <property type="component" value="Unassembled WGS sequence"/>
</dbReference>
<organism evidence="3 4">
    <name type="scientific">Eruca vesicaria subsp. sativa</name>
    <name type="common">Garden rocket</name>
    <name type="synonym">Eruca sativa</name>
    <dbReference type="NCBI Taxonomy" id="29727"/>
    <lineage>
        <taxon>Eukaryota</taxon>
        <taxon>Viridiplantae</taxon>
        <taxon>Streptophyta</taxon>
        <taxon>Embryophyta</taxon>
        <taxon>Tracheophyta</taxon>
        <taxon>Spermatophyta</taxon>
        <taxon>Magnoliopsida</taxon>
        <taxon>eudicotyledons</taxon>
        <taxon>Gunneridae</taxon>
        <taxon>Pentapetalae</taxon>
        <taxon>rosids</taxon>
        <taxon>malvids</taxon>
        <taxon>Brassicales</taxon>
        <taxon>Brassicaceae</taxon>
        <taxon>Brassiceae</taxon>
        <taxon>Eruca</taxon>
    </lineage>
</organism>
<sequence length="472" mass="53253">MEVKESNGVSVKEEKEVVPKDIEEKSMRCTSNFEDHSFYNVEDQSEDHCGGEGDEIKEGEEDVDVVGCLGLNDKNRVDVTECDDGNGTDEYSSSFSGTVSEHESDKTGFNDQEADSMMCTDTSLPFLMKKKKLTDHWRKFIQPITWRCKWVELKIKELQNQARMYDKEVKESRQAKQLELENLKSEEVGVKALPPLSCHTQKTQLKKRHKRKRVEEAADVPANALNHNLFSYHAYRKSNADTALNDNSRKLDKKNKSSKEDAVFSEETPPLEFREGDAFLEQILLKIEAAKLEVHNLKNRVDKVMNENPSRFSVDDTVIMLGSAAAVATGSEQQNPELVIKNEEEEPAKSASVSSHHDKVPEEDDGNTDILLSDMIASRRREGKAIVPDKKVEKTEQASVEEGPSRPVRKRTPRNLDMVVKEGTNPKKRRVSREKPKANVTMASRLKLPSRKRKGGKRRAGGGGSAGLRRRS</sequence>
<dbReference type="InterPro" id="IPR038745">
    <property type="entry name" value="AT4G37440-like"/>
</dbReference>
<keyword evidence="4" id="KW-1185">Reference proteome</keyword>
<feature type="region of interest" description="Disordered" evidence="2">
    <location>
        <begin position="241"/>
        <end position="268"/>
    </location>
</feature>
<protein>
    <submittedName>
        <fullName evidence="3">Uncharacterized protein</fullName>
    </submittedName>
</protein>
<feature type="compositionally biased region" description="Basic residues" evidence="2">
    <location>
        <begin position="448"/>
        <end position="460"/>
    </location>
</feature>
<keyword evidence="1" id="KW-0175">Coiled coil</keyword>
<feature type="coiled-coil region" evidence="1">
    <location>
        <begin position="148"/>
        <end position="186"/>
    </location>
</feature>
<feature type="coiled-coil region" evidence="1">
    <location>
        <begin position="280"/>
        <end position="307"/>
    </location>
</feature>
<gene>
    <name evidence="3" type="ORF">ERUC_LOCUS7954</name>
</gene>
<feature type="compositionally biased region" description="Polar residues" evidence="2">
    <location>
        <begin position="89"/>
        <end position="99"/>
    </location>
</feature>
<evidence type="ECO:0000256" key="2">
    <source>
        <dbReference type="SAM" id="MobiDB-lite"/>
    </source>
</evidence>
<dbReference type="PANTHER" id="PTHR34057:SF10">
    <property type="entry name" value="TRANSPOSASE, PTTA_EN_SPM, PLANT"/>
    <property type="match status" value="1"/>
</dbReference>
<name>A0ABC8J895_ERUVS</name>
<accession>A0ABC8J895</accession>
<dbReference type="AlphaFoldDB" id="A0ABC8J895"/>
<feature type="region of interest" description="Disordered" evidence="2">
    <location>
        <begin position="81"/>
        <end position="113"/>
    </location>
</feature>
<evidence type="ECO:0000313" key="4">
    <source>
        <dbReference type="Proteomes" id="UP001642260"/>
    </source>
</evidence>
<feature type="region of interest" description="Disordered" evidence="2">
    <location>
        <begin position="344"/>
        <end position="369"/>
    </location>
</feature>
<comment type="caution">
    <text evidence="3">The sequence shown here is derived from an EMBL/GenBank/DDBJ whole genome shotgun (WGS) entry which is preliminary data.</text>
</comment>
<dbReference type="CDD" id="cd11650">
    <property type="entry name" value="AT4G37440_like"/>
    <property type="match status" value="1"/>
</dbReference>
<evidence type="ECO:0000313" key="3">
    <source>
        <dbReference type="EMBL" id="CAH8317463.1"/>
    </source>
</evidence>
<dbReference type="EMBL" id="CAKOAT010085932">
    <property type="protein sequence ID" value="CAH8317463.1"/>
    <property type="molecule type" value="Genomic_DNA"/>
</dbReference>